<dbReference type="InterPro" id="IPR006426">
    <property type="entry name" value="Asn_synth_AEB"/>
</dbReference>
<evidence type="ECO:0000256" key="3">
    <source>
        <dbReference type="ARBA" id="ARBA00012737"/>
    </source>
</evidence>
<dbReference type="SUPFAM" id="SSF56235">
    <property type="entry name" value="N-terminal nucleophile aminohydrolases (Ntn hydrolases)"/>
    <property type="match status" value="1"/>
</dbReference>
<evidence type="ECO:0000256" key="7">
    <source>
        <dbReference type="ARBA" id="ARBA00048741"/>
    </source>
</evidence>
<dbReference type="InterPro" id="IPR017932">
    <property type="entry name" value="GATase_2_dom"/>
</dbReference>
<dbReference type="EMBL" id="BAABFA010000010">
    <property type="protein sequence ID" value="GAA4464979.1"/>
    <property type="molecule type" value="Genomic_DNA"/>
</dbReference>
<evidence type="ECO:0000256" key="4">
    <source>
        <dbReference type="ARBA" id="ARBA00022741"/>
    </source>
</evidence>
<comment type="catalytic activity">
    <reaction evidence="7">
        <text>L-aspartate + L-glutamine + ATP + H2O = L-asparagine + L-glutamate + AMP + diphosphate + H(+)</text>
        <dbReference type="Rhea" id="RHEA:12228"/>
        <dbReference type="ChEBI" id="CHEBI:15377"/>
        <dbReference type="ChEBI" id="CHEBI:15378"/>
        <dbReference type="ChEBI" id="CHEBI:29985"/>
        <dbReference type="ChEBI" id="CHEBI:29991"/>
        <dbReference type="ChEBI" id="CHEBI:30616"/>
        <dbReference type="ChEBI" id="CHEBI:33019"/>
        <dbReference type="ChEBI" id="CHEBI:58048"/>
        <dbReference type="ChEBI" id="CHEBI:58359"/>
        <dbReference type="ChEBI" id="CHEBI:456215"/>
        <dbReference type="EC" id="6.3.5.4"/>
    </reaction>
</comment>
<dbReference type="Pfam" id="PF13537">
    <property type="entry name" value="GATase_7"/>
    <property type="match status" value="1"/>
</dbReference>
<dbReference type="PIRSF" id="PIRSF001589">
    <property type="entry name" value="Asn_synthetase_glu-h"/>
    <property type="match status" value="1"/>
</dbReference>
<dbReference type="CDD" id="cd00712">
    <property type="entry name" value="AsnB"/>
    <property type="match status" value="1"/>
</dbReference>
<dbReference type="InterPro" id="IPR029055">
    <property type="entry name" value="Ntn_hydrolases_N"/>
</dbReference>
<protein>
    <recommendedName>
        <fullName evidence="3">asparagine synthase (glutamine-hydrolyzing)</fullName>
        <ecNumber evidence="3">6.3.5.4</ecNumber>
    </recommendedName>
</protein>
<organism evidence="9 10">
    <name type="scientific">Nemorincola caseinilytica</name>
    <dbReference type="NCBI Taxonomy" id="2054315"/>
    <lineage>
        <taxon>Bacteria</taxon>
        <taxon>Pseudomonadati</taxon>
        <taxon>Bacteroidota</taxon>
        <taxon>Chitinophagia</taxon>
        <taxon>Chitinophagales</taxon>
        <taxon>Chitinophagaceae</taxon>
        <taxon>Nemorincola</taxon>
    </lineage>
</organism>
<evidence type="ECO:0000256" key="1">
    <source>
        <dbReference type="ARBA" id="ARBA00005187"/>
    </source>
</evidence>
<accession>A0ABP8NFI3</accession>
<evidence type="ECO:0000313" key="9">
    <source>
        <dbReference type="EMBL" id="GAA4464979.1"/>
    </source>
</evidence>
<keyword evidence="6" id="KW-0315">Glutamine amidotransferase</keyword>
<dbReference type="SUPFAM" id="SSF52402">
    <property type="entry name" value="Adenine nucleotide alpha hydrolases-like"/>
    <property type="match status" value="1"/>
</dbReference>
<dbReference type="PANTHER" id="PTHR43284:SF1">
    <property type="entry name" value="ASPARAGINE SYNTHETASE"/>
    <property type="match status" value="1"/>
</dbReference>
<dbReference type="CDD" id="cd01991">
    <property type="entry name" value="Asn_synthase_B_C"/>
    <property type="match status" value="1"/>
</dbReference>
<dbReference type="PROSITE" id="PS51278">
    <property type="entry name" value="GATASE_TYPE_2"/>
    <property type="match status" value="1"/>
</dbReference>
<comment type="caution">
    <text evidence="9">The sequence shown here is derived from an EMBL/GenBank/DDBJ whole genome shotgun (WGS) entry which is preliminary data.</text>
</comment>
<dbReference type="InterPro" id="IPR033738">
    <property type="entry name" value="AsnB_N"/>
</dbReference>
<reference evidence="10" key="1">
    <citation type="journal article" date="2019" name="Int. J. Syst. Evol. Microbiol.">
        <title>The Global Catalogue of Microorganisms (GCM) 10K type strain sequencing project: providing services to taxonomists for standard genome sequencing and annotation.</title>
        <authorList>
            <consortium name="The Broad Institute Genomics Platform"/>
            <consortium name="The Broad Institute Genome Sequencing Center for Infectious Disease"/>
            <person name="Wu L."/>
            <person name="Ma J."/>
        </authorList>
    </citation>
    <scope>NUCLEOTIDE SEQUENCE [LARGE SCALE GENOMIC DNA]</scope>
    <source>
        <strain evidence="10">JCM 32105</strain>
    </source>
</reference>
<dbReference type="InterPro" id="IPR014729">
    <property type="entry name" value="Rossmann-like_a/b/a_fold"/>
</dbReference>
<gene>
    <name evidence="9" type="primary">asnB_2</name>
    <name evidence="9" type="ORF">GCM10023093_16410</name>
</gene>
<dbReference type="RefSeq" id="WP_345081377.1">
    <property type="nucleotide sequence ID" value="NZ_BAABFA010000010.1"/>
</dbReference>
<dbReference type="EC" id="6.3.5.4" evidence="3"/>
<keyword evidence="10" id="KW-1185">Reference proteome</keyword>
<evidence type="ECO:0000313" key="10">
    <source>
        <dbReference type="Proteomes" id="UP001500067"/>
    </source>
</evidence>
<dbReference type="NCBIfam" id="TIGR01536">
    <property type="entry name" value="asn_synth_AEB"/>
    <property type="match status" value="1"/>
</dbReference>
<evidence type="ECO:0000256" key="2">
    <source>
        <dbReference type="ARBA" id="ARBA00005752"/>
    </source>
</evidence>
<dbReference type="Proteomes" id="UP001500067">
    <property type="component" value="Unassembled WGS sequence"/>
</dbReference>
<dbReference type="Gene3D" id="3.40.50.620">
    <property type="entry name" value="HUPs"/>
    <property type="match status" value="1"/>
</dbReference>
<dbReference type="Pfam" id="PF00733">
    <property type="entry name" value="Asn_synthase"/>
    <property type="match status" value="1"/>
</dbReference>
<proteinExistence type="inferred from homology"/>
<comment type="pathway">
    <text evidence="1">Amino-acid biosynthesis; L-asparagine biosynthesis; L-asparagine from L-aspartate (L-Gln route): step 1/1.</text>
</comment>
<keyword evidence="4" id="KW-0547">Nucleotide-binding</keyword>
<dbReference type="InterPro" id="IPR051786">
    <property type="entry name" value="ASN_synthetase/amidase"/>
</dbReference>
<evidence type="ECO:0000259" key="8">
    <source>
        <dbReference type="PROSITE" id="PS51278"/>
    </source>
</evidence>
<comment type="similarity">
    <text evidence="2">Belongs to the asparagine synthetase family.</text>
</comment>
<dbReference type="InterPro" id="IPR001962">
    <property type="entry name" value="Asn_synthase"/>
</dbReference>
<evidence type="ECO:0000256" key="5">
    <source>
        <dbReference type="ARBA" id="ARBA00022840"/>
    </source>
</evidence>
<evidence type="ECO:0000256" key="6">
    <source>
        <dbReference type="ARBA" id="ARBA00022962"/>
    </source>
</evidence>
<keyword evidence="5" id="KW-0067">ATP-binding</keyword>
<feature type="domain" description="Glutamine amidotransferase type-2" evidence="8">
    <location>
        <begin position="2"/>
        <end position="245"/>
    </location>
</feature>
<dbReference type="Gene3D" id="3.60.20.10">
    <property type="entry name" value="Glutamine Phosphoribosylpyrophosphate, subunit 1, domain 1"/>
    <property type="match status" value="1"/>
</dbReference>
<name>A0ABP8NFI3_9BACT</name>
<dbReference type="PANTHER" id="PTHR43284">
    <property type="entry name" value="ASPARAGINE SYNTHETASE (GLUTAMINE-HYDROLYZING)"/>
    <property type="match status" value="1"/>
</dbReference>
<sequence>MCGILSIVGLHNKAVGSDLIKAAHIIRHRGPDDEGYLTWSPSEEPSVWAGDDTAPSTRAHLKYSDLSPSQPFRVGMGHRRLSILDLSPAGHQPMLHRPGGLALSFNGEIYNYLEIKAQLEGLGHTFRSTSDTEVILHAWQEWGPKCINEFNGMFAFVLLDYRRNELYAVRDRFGVKPLFYYKGANALYLASEIKQIRTSPDHSFSLNEGLVRQFLATGAAEHTTATMHNGIMHLPGGHYLRMDLNASGNAFEIVRWYTLQPKKWQGSYDDAAEHLKALLTDAVRLRLRSDVKVGSALSGGLDSSSIVCIMAQLLEAGGDHSGQETVTACFENARFDEWKFAQEVIKQTNARPHRVFPSFADLQRDMDRFLWHQDEPVGSTSIYSQWSVFRTSHEAGLKVMIDGQGADEQLAGYGGNDIALYTGLLRKLRLLALMDEARAYKKEKGAWPVGFLMGAARLVMGRSVAMPTVNWLNGSEPASIHAQPAHSLQDNLLRQVYGEPLPALLRYEDRNSMAWSVESRTPFMDYRLLEFTLGLPEEYVYRQGERKTILRRAMRGILPQAIEQRKDKMGFVTPEEIWLKEEGKEWFRNGIHATLDLFPALFDRQKTLQLFDDVLTGRRPFDFTIWRILVLGRWYDNVVNRNYHP</sequence>